<dbReference type="Pfam" id="PF18734">
    <property type="entry name" value="HEPN_AbiU2"/>
    <property type="match status" value="1"/>
</dbReference>
<protein>
    <recommendedName>
        <fullName evidence="2">HEPN AbiU2-like domain-containing protein</fullName>
    </recommendedName>
</protein>
<keyword evidence="1" id="KW-0472">Membrane</keyword>
<feature type="non-terminal residue" evidence="3">
    <location>
        <position position="114"/>
    </location>
</feature>
<dbReference type="AlphaFoldDB" id="X0VTH0"/>
<feature type="transmembrane region" description="Helical" evidence="1">
    <location>
        <begin position="47"/>
        <end position="68"/>
    </location>
</feature>
<dbReference type="EMBL" id="BARS01039682">
    <property type="protein sequence ID" value="GAG21724.1"/>
    <property type="molecule type" value="Genomic_DNA"/>
</dbReference>
<sequence>MEEIEELYEEFQSEVNIACRSFYTWKNIRDTITGDKKAYRALNRNPLLWTIILYSLQSTFFITIGRLFDLDGESFSVHTFLRKCITNIDQFSKDALRKRRIKGSEADKPSWLDE</sequence>
<evidence type="ECO:0000259" key="2">
    <source>
        <dbReference type="Pfam" id="PF18734"/>
    </source>
</evidence>
<feature type="domain" description="HEPN AbiU2-like" evidence="2">
    <location>
        <begin position="1"/>
        <end position="93"/>
    </location>
</feature>
<organism evidence="3">
    <name type="scientific">marine sediment metagenome</name>
    <dbReference type="NCBI Taxonomy" id="412755"/>
    <lineage>
        <taxon>unclassified sequences</taxon>
        <taxon>metagenomes</taxon>
        <taxon>ecological metagenomes</taxon>
    </lineage>
</organism>
<proteinExistence type="predicted"/>
<name>X0VTH0_9ZZZZ</name>
<reference evidence="3" key="1">
    <citation type="journal article" date="2014" name="Front. Microbiol.">
        <title>High frequency of phylogenetically diverse reductive dehalogenase-homologous genes in deep subseafloor sedimentary metagenomes.</title>
        <authorList>
            <person name="Kawai M."/>
            <person name="Futagami T."/>
            <person name="Toyoda A."/>
            <person name="Takaki Y."/>
            <person name="Nishi S."/>
            <person name="Hori S."/>
            <person name="Arai W."/>
            <person name="Tsubouchi T."/>
            <person name="Morono Y."/>
            <person name="Uchiyama I."/>
            <person name="Ito T."/>
            <person name="Fujiyama A."/>
            <person name="Inagaki F."/>
            <person name="Takami H."/>
        </authorList>
    </citation>
    <scope>NUCLEOTIDE SEQUENCE</scope>
    <source>
        <strain evidence="3">Expedition CK06-06</strain>
    </source>
</reference>
<keyword evidence="1" id="KW-0812">Transmembrane</keyword>
<accession>X0VTH0</accession>
<evidence type="ECO:0000256" key="1">
    <source>
        <dbReference type="SAM" id="Phobius"/>
    </source>
</evidence>
<keyword evidence="1" id="KW-1133">Transmembrane helix</keyword>
<dbReference type="InterPro" id="IPR040704">
    <property type="entry name" value="HEPN_AbiU2"/>
</dbReference>
<gene>
    <name evidence="3" type="ORF">S01H1_60578</name>
</gene>
<evidence type="ECO:0000313" key="3">
    <source>
        <dbReference type="EMBL" id="GAG21724.1"/>
    </source>
</evidence>
<comment type="caution">
    <text evidence="3">The sequence shown here is derived from an EMBL/GenBank/DDBJ whole genome shotgun (WGS) entry which is preliminary data.</text>
</comment>